<name>A0A2J6WJL2_9BACT</name>
<dbReference type="PANTHER" id="PTHR43155">
    <property type="entry name" value="CYCLIC DI-GMP PHOSPHODIESTERASE PA4108-RELATED"/>
    <property type="match status" value="1"/>
</dbReference>
<dbReference type="RefSeq" id="WP_424606147.1">
    <property type="nucleotide sequence ID" value="NZ_JBNAVA010000012.1"/>
</dbReference>
<comment type="caution">
    <text evidence="2">The sequence shown here is derived from an EMBL/GenBank/DDBJ whole genome shotgun (WGS) entry which is preliminary data.</text>
</comment>
<reference evidence="2 3" key="1">
    <citation type="submission" date="2018-01" db="EMBL/GenBank/DDBJ databases">
        <title>Metagenomic assembled genomes from two thermal pools in the Uzon Caldera, Kamchatka, Russia.</title>
        <authorList>
            <person name="Wilkins L."/>
            <person name="Ettinger C."/>
        </authorList>
    </citation>
    <scope>NUCLEOTIDE SEQUENCE [LARGE SCALE GENOMIC DNA]</scope>
    <source>
        <strain evidence="2">ZAV-05</strain>
    </source>
</reference>
<dbReference type="Gene3D" id="1.10.3210.10">
    <property type="entry name" value="Hypothetical protein af1432"/>
    <property type="match status" value="1"/>
</dbReference>
<gene>
    <name evidence="2" type="ORF">C0187_05360</name>
</gene>
<dbReference type="Proteomes" id="UP000242881">
    <property type="component" value="Unassembled WGS sequence"/>
</dbReference>
<dbReference type="InterPro" id="IPR021812">
    <property type="entry name" value="DUF3391"/>
</dbReference>
<dbReference type="Pfam" id="PF11871">
    <property type="entry name" value="DUF3391"/>
    <property type="match status" value="1"/>
</dbReference>
<evidence type="ECO:0000313" key="3">
    <source>
        <dbReference type="Proteomes" id="UP000242881"/>
    </source>
</evidence>
<dbReference type="AlphaFoldDB" id="A0A2J6WJL2"/>
<organism evidence="2 3">
    <name type="scientific">Calditerrivibrio nitroreducens</name>
    <dbReference type="NCBI Taxonomy" id="477976"/>
    <lineage>
        <taxon>Bacteria</taxon>
        <taxon>Pseudomonadati</taxon>
        <taxon>Deferribacterota</taxon>
        <taxon>Deferribacteres</taxon>
        <taxon>Deferribacterales</taxon>
        <taxon>Calditerrivibrionaceae</taxon>
    </lineage>
</organism>
<dbReference type="NCBIfam" id="TIGR00277">
    <property type="entry name" value="HDIG"/>
    <property type="match status" value="1"/>
</dbReference>
<proteinExistence type="predicted"/>
<dbReference type="Pfam" id="PF13487">
    <property type="entry name" value="HD_5"/>
    <property type="match status" value="1"/>
</dbReference>
<protein>
    <submittedName>
        <fullName evidence="2">Phosphohydrolase</fullName>
    </submittedName>
</protein>
<sequence>MQKIHVNELKIGDRVLKLDASWLETPFLSHKFKIKDISDINKLKKHGIEYVFIEPRNDEVSIKEVIEENKDLLENVQYEELPKHYIDFQSLTKASEIYEESVKIIRSVMEDIRSGKLFDDTGVRIIADKITELTVKKGDLLSSVAKLKSYDDYTFQHCVNVSVFATSLGKLMNIPIKELNMLSASALLHDVGKMLVPKEILNKPGKLTDEEFKIMKNHVPAGYDYLIKNGLDPSELKIVIEHHERYDGSGYPYGLKDPDISLFGKIGAVVDIYDAITSDRVYHKGMEPPSALKMMFKWTDSHINKKIFEFFIIHIGIYPVGTLVLLNTNELAIVAKITDNPTSPIVAVFKNPKGEDIPVYTVDLSKKSVLSKKIIGPVNPEKINIDKEIYDIIERINEQN</sequence>
<evidence type="ECO:0000313" key="2">
    <source>
        <dbReference type="EMBL" id="PMP70574.1"/>
    </source>
</evidence>
<dbReference type="SMART" id="SM00471">
    <property type="entry name" value="HDc"/>
    <property type="match status" value="1"/>
</dbReference>
<dbReference type="CDD" id="cd00077">
    <property type="entry name" value="HDc"/>
    <property type="match status" value="1"/>
</dbReference>
<dbReference type="GO" id="GO:0016787">
    <property type="term" value="F:hydrolase activity"/>
    <property type="evidence" value="ECO:0007669"/>
    <property type="project" value="UniProtKB-KW"/>
</dbReference>
<dbReference type="EMBL" id="PNIN01000051">
    <property type="protein sequence ID" value="PMP70574.1"/>
    <property type="molecule type" value="Genomic_DNA"/>
</dbReference>
<dbReference type="SUPFAM" id="SSF109604">
    <property type="entry name" value="HD-domain/PDEase-like"/>
    <property type="match status" value="1"/>
</dbReference>
<accession>A0A2J6WJL2</accession>
<dbReference type="PANTHER" id="PTHR43155:SF2">
    <property type="entry name" value="CYCLIC DI-GMP PHOSPHODIESTERASE PA4108"/>
    <property type="match status" value="1"/>
</dbReference>
<dbReference type="InterPro" id="IPR006675">
    <property type="entry name" value="HDIG_dom"/>
</dbReference>
<keyword evidence="2" id="KW-0378">Hydrolase</keyword>
<dbReference type="InterPro" id="IPR003607">
    <property type="entry name" value="HD/PDEase_dom"/>
</dbReference>
<evidence type="ECO:0000259" key="1">
    <source>
        <dbReference type="PROSITE" id="PS51832"/>
    </source>
</evidence>
<dbReference type="PROSITE" id="PS51832">
    <property type="entry name" value="HD_GYP"/>
    <property type="match status" value="1"/>
</dbReference>
<feature type="domain" description="HD-GYP" evidence="1">
    <location>
        <begin position="132"/>
        <end position="327"/>
    </location>
</feature>
<dbReference type="InterPro" id="IPR037522">
    <property type="entry name" value="HD_GYP_dom"/>
</dbReference>